<dbReference type="SUPFAM" id="SSF48264">
    <property type="entry name" value="Cytochrome P450"/>
    <property type="match status" value="1"/>
</dbReference>
<proteinExistence type="inferred from homology"/>
<dbReference type="InterPro" id="IPR036396">
    <property type="entry name" value="Cyt_P450_sf"/>
</dbReference>
<sequence>MSSETTTTTTCPFTNIDTSPAITSNHPSTIHAAYDTLRTTTPLAYTTAHGGYYLLTRYADIKSAALNPSTFISSVRAVIPSDPRGLRRPPLNFDAPHHTPYRTALDRTLKPARLVRLAEPLEQHAEALLRPLIEKGKGDICTEFTSHYAAWVETEWLNLAPETAPKLASTASKWVDAWRRMDGEMTSAYSGELYEIARGVLEERRKCPREREEDPVSSLLGEGLEEVHLLGCIRQSLVVGMVAPPLMLGGICNHLSQHPALQSQLREDPSLIPAAIEEFVRLFSPYRGFTRTVSQPTVLHGQTIEPGIPVTMTYSAANRDPEVFEDPHEFVLGRENIRMHLGFGRGRHRCVGQPLATLALQIALRTLLKHTKSFEVNGELEYARMPEMGIISCPLSFEV</sequence>
<keyword evidence="6" id="KW-1185">Reference proteome</keyword>
<dbReference type="AlphaFoldDB" id="A0AAN6ZJP9"/>
<accession>A0AAN6ZJP9</accession>
<reference evidence="5" key="1">
    <citation type="journal article" date="2023" name="Mol. Phylogenet. Evol.">
        <title>Genome-scale phylogeny and comparative genomics of the fungal order Sordariales.</title>
        <authorList>
            <person name="Hensen N."/>
            <person name="Bonometti L."/>
            <person name="Westerberg I."/>
            <person name="Brannstrom I.O."/>
            <person name="Guillou S."/>
            <person name="Cros-Aarteil S."/>
            <person name="Calhoun S."/>
            <person name="Haridas S."/>
            <person name="Kuo A."/>
            <person name="Mondo S."/>
            <person name="Pangilinan J."/>
            <person name="Riley R."/>
            <person name="LaButti K."/>
            <person name="Andreopoulos B."/>
            <person name="Lipzen A."/>
            <person name="Chen C."/>
            <person name="Yan M."/>
            <person name="Daum C."/>
            <person name="Ng V."/>
            <person name="Clum A."/>
            <person name="Steindorff A."/>
            <person name="Ohm R.A."/>
            <person name="Martin F."/>
            <person name="Silar P."/>
            <person name="Natvig D.O."/>
            <person name="Lalanne C."/>
            <person name="Gautier V."/>
            <person name="Ament-Velasquez S.L."/>
            <person name="Kruys A."/>
            <person name="Hutchinson M.I."/>
            <person name="Powell A.J."/>
            <person name="Barry K."/>
            <person name="Miller A.N."/>
            <person name="Grigoriev I.V."/>
            <person name="Debuchy R."/>
            <person name="Gladieux P."/>
            <person name="Hiltunen Thoren M."/>
            <person name="Johannesson H."/>
        </authorList>
    </citation>
    <scope>NUCLEOTIDE SEQUENCE</scope>
    <source>
        <strain evidence="5">CBS 141.50</strain>
    </source>
</reference>
<dbReference type="GO" id="GO:0005506">
    <property type="term" value="F:iron ion binding"/>
    <property type="evidence" value="ECO:0007669"/>
    <property type="project" value="InterPro"/>
</dbReference>
<dbReference type="InterPro" id="IPR001128">
    <property type="entry name" value="Cyt_P450"/>
</dbReference>
<keyword evidence="2 4" id="KW-0479">Metal-binding</keyword>
<dbReference type="Gene3D" id="1.10.630.10">
    <property type="entry name" value="Cytochrome P450"/>
    <property type="match status" value="1"/>
</dbReference>
<dbReference type="GO" id="GO:0020037">
    <property type="term" value="F:heme binding"/>
    <property type="evidence" value="ECO:0007669"/>
    <property type="project" value="InterPro"/>
</dbReference>
<dbReference type="RefSeq" id="XP_062635156.1">
    <property type="nucleotide sequence ID" value="XM_062781447.1"/>
</dbReference>
<organism evidence="5 6">
    <name type="scientific">Dichotomopilus funicola</name>
    <dbReference type="NCBI Taxonomy" id="1934379"/>
    <lineage>
        <taxon>Eukaryota</taxon>
        <taxon>Fungi</taxon>
        <taxon>Dikarya</taxon>
        <taxon>Ascomycota</taxon>
        <taxon>Pezizomycotina</taxon>
        <taxon>Sordariomycetes</taxon>
        <taxon>Sordariomycetidae</taxon>
        <taxon>Sordariales</taxon>
        <taxon>Chaetomiaceae</taxon>
        <taxon>Dichotomopilus</taxon>
    </lineage>
</organism>
<keyword evidence="4" id="KW-0503">Monooxygenase</keyword>
<dbReference type="PANTHER" id="PTHR46696">
    <property type="entry name" value="P450, PUTATIVE (EUROFUNG)-RELATED"/>
    <property type="match status" value="1"/>
</dbReference>
<protein>
    <submittedName>
        <fullName evidence="5">Cytochrome P450</fullName>
    </submittedName>
</protein>
<evidence type="ECO:0000256" key="3">
    <source>
        <dbReference type="ARBA" id="ARBA00023004"/>
    </source>
</evidence>
<dbReference type="GeneID" id="87818060"/>
<dbReference type="PROSITE" id="PS00086">
    <property type="entry name" value="CYTOCHROME_P450"/>
    <property type="match status" value="1"/>
</dbReference>
<dbReference type="PANTHER" id="PTHR46696:SF6">
    <property type="entry name" value="P450, PUTATIVE (EUROFUNG)-RELATED"/>
    <property type="match status" value="1"/>
</dbReference>
<dbReference type="GO" id="GO:0004497">
    <property type="term" value="F:monooxygenase activity"/>
    <property type="evidence" value="ECO:0007669"/>
    <property type="project" value="UniProtKB-KW"/>
</dbReference>
<dbReference type="GO" id="GO:0016705">
    <property type="term" value="F:oxidoreductase activity, acting on paired donors, with incorporation or reduction of molecular oxygen"/>
    <property type="evidence" value="ECO:0007669"/>
    <property type="project" value="InterPro"/>
</dbReference>
<dbReference type="InterPro" id="IPR002397">
    <property type="entry name" value="Cyt_P450_B"/>
</dbReference>
<name>A0AAN6ZJP9_9PEZI</name>
<evidence type="ECO:0000313" key="5">
    <source>
        <dbReference type="EMBL" id="KAK4141785.1"/>
    </source>
</evidence>
<dbReference type="EMBL" id="MU853606">
    <property type="protein sequence ID" value="KAK4141785.1"/>
    <property type="molecule type" value="Genomic_DNA"/>
</dbReference>
<reference evidence="5" key="2">
    <citation type="submission" date="2023-05" db="EMBL/GenBank/DDBJ databases">
        <authorList>
            <consortium name="Lawrence Berkeley National Laboratory"/>
            <person name="Steindorff A."/>
            <person name="Hensen N."/>
            <person name="Bonometti L."/>
            <person name="Westerberg I."/>
            <person name="Brannstrom I.O."/>
            <person name="Guillou S."/>
            <person name="Cros-Aarteil S."/>
            <person name="Calhoun S."/>
            <person name="Haridas S."/>
            <person name="Kuo A."/>
            <person name="Mondo S."/>
            <person name="Pangilinan J."/>
            <person name="Riley R."/>
            <person name="Labutti K."/>
            <person name="Andreopoulos B."/>
            <person name="Lipzen A."/>
            <person name="Chen C."/>
            <person name="Yanf M."/>
            <person name="Daum C."/>
            <person name="Ng V."/>
            <person name="Clum A."/>
            <person name="Ohm R."/>
            <person name="Martin F."/>
            <person name="Silar P."/>
            <person name="Natvig D."/>
            <person name="Lalanne C."/>
            <person name="Gautier V."/>
            <person name="Ament-Velasquez S.L."/>
            <person name="Kruys A."/>
            <person name="Hutchinson M.I."/>
            <person name="Powell A.J."/>
            <person name="Barry K."/>
            <person name="Miller A.N."/>
            <person name="Grigoriev I.V."/>
            <person name="Debuchy R."/>
            <person name="Gladieux P."/>
            <person name="Thoren M.H."/>
            <person name="Johannesson H."/>
        </authorList>
    </citation>
    <scope>NUCLEOTIDE SEQUENCE</scope>
    <source>
        <strain evidence="5">CBS 141.50</strain>
    </source>
</reference>
<keyword evidence="4" id="KW-0560">Oxidoreductase</keyword>
<gene>
    <name evidence="5" type="ORF">C8A04DRAFT_30630</name>
</gene>
<dbReference type="Proteomes" id="UP001302676">
    <property type="component" value="Unassembled WGS sequence"/>
</dbReference>
<evidence type="ECO:0000313" key="6">
    <source>
        <dbReference type="Proteomes" id="UP001302676"/>
    </source>
</evidence>
<dbReference type="PRINTS" id="PR00359">
    <property type="entry name" value="BP450"/>
</dbReference>
<keyword evidence="4" id="KW-0349">Heme</keyword>
<keyword evidence="3 4" id="KW-0408">Iron</keyword>
<dbReference type="InterPro" id="IPR017972">
    <property type="entry name" value="Cyt_P450_CS"/>
</dbReference>
<evidence type="ECO:0000256" key="4">
    <source>
        <dbReference type="RuleBase" id="RU000461"/>
    </source>
</evidence>
<evidence type="ECO:0000256" key="1">
    <source>
        <dbReference type="ARBA" id="ARBA00010617"/>
    </source>
</evidence>
<evidence type="ECO:0000256" key="2">
    <source>
        <dbReference type="ARBA" id="ARBA00022723"/>
    </source>
</evidence>
<comment type="similarity">
    <text evidence="1 4">Belongs to the cytochrome P450 family.</text>
</comment>
<comment type="caution">
    <text evidence="5">The sequence shown here is derived from an EMBL/GenBank/DDBJ whole genome shotgun (WGS) entry which is preliminary data.</text>
</comment>
<dbReference type="Pfam" id="PF00067">
    <property type="entry name" value="p450"/>
    <property type="match status" value="1"/>
</dbReference>